<dbReference type="InterPro" id="IPR045379">
    <property type="entry name" value="Crinkler_N"/>
</dbReference>
<keyword evidence="3" id="KW-0964">Secreted</keyword>
<name>A0A0C2PWK8_9AGAM</name>
<dbReference type="Pfam" id="PF20147">
    <property type="entry name" value="Crinkler"/>
    <property type="match status" value="1"/>
</dbReference>
<dbReference type="GO" id="GO:0005576">
    <property type="term" value="C:extracellular region"/>
    <property type="evidence" value="ECO:0007669"/>
    <property type="project" value="UniProtKB-SubCell"/>
</dbReference>
<evidence type="ECO:0000256" key="3">
    <source>
        <dbReference type="ARBA" id="ARBA00022525"/>
    </source>
</evidence>
<dbReference type="Proteomes" id="UP000053820">
    <property type="component" value="Unassembled WGS sequence"/>
</dbReference>
<evidence type="ECO:0000259" key="4">
    <source>
        <dbReference type="Pfam" id="PF20147"/>
    </source>
</evidence>
<dbReference type="AlphaFoldDB" id="A0A0C2PWK8"/>
<sequence>WVRGHKINQVFSVEISSTKTVKVLKEVIKNKNSMSFCDIDALTLVFYKVSFPLDK</sequence>
<evidence type="ECO:0000313" key="6">
    <source>
        <dbReference type="Proteomes" id="UP000053820"/>
    </source>
</evidence>
<proteinExistence type="predicted"/>
<dbReference type="GO" id="GO:0043657">
    <property type="term" value="C:host cell"/>
    <property type="evidence" value="ECO:0007669"/>
    <property type="project" value="UniProtKB-SubCell"/>
</dbReference>
<dbReference type="EMBL" id="KN840357">
    <property type="protein sequence ID" value="KIJ57480.1"/>
    <property type="molecule type" value="Genomic_DNA"/>
</dbReference>
<evidence type="ECO:0000256" key="2">
    <source>
        <dbReference type="ARBA" id="ARBA00004613"/>
    </source>
</evidence>
<accession>A0A0C2PWK8</accession>
<organism evidence="5 6">
    <name type="scientific">Hydnomerulius pinastri MD-312</name>
    <dbReference type="NCBI Taxonomy" id="994086"/>
    <lineage>
        <taxon>Eukaryota</taxon>
        <taxon>Fungi</taxon>
        <taxon>Dikarya</taxon>
        <taxon>Basidiomycota</taxon>
        <taxon>Agaricomycotina</taxon>
        <taxon>Agaricomycetes</taxon>
        <taxon>Agaricomycetidae</taxon>
        <taxon>Boletales</taxon>
        <taxon>Boletales incertae sedis</taxon>
        <taxon>Leucogyrophana</taxon>
    </lineage>
</organism>
<reference evidence="5 6" key="1">
    <citation type="submission" date="2014-04" db="EMBL/GenBank/DDBJ databases">
        <title>Evolutionary Origins and Diversification of the Mycorrhizal Mutualists.</title>
        <authorList>
            <consortium name="DOE Joint Genome Institute"/>
            <consortium name="Mycorrhizal Genomics Consortium"/>
            <person name="Kohler A."/>
            <person name="Kuo A."/>
            <person name="Nagy L.G."/>
            <person name="Floudas D."/>
            <person name="Copeland A."/>
            <person name="Barry K.W."/>
            <person name="Cichocki N."/>
            <person name="Veneault-Fourrey C."/>
            <person name="LaButti K."/>
            <person name="Lindquist E.A."/>
            <person name="Lipzen A."/>
            <person name="Lundell T."/>
            <person name="Morin E."/>
            <person name="Murat C."/>
            <person name="Riley R."/>
            <person name="Ohm R."/>
            <person name="Sun H."/>
            <person name="Tunlid A."/>
            <person name="Henrissat B."/>
            <person name="Grigoriev I.V."/>
            <person name="Hibbett D.S."/>
            <person name="Martin F."/>
        </authorList>
    </citation>
    <scope>NUCLEOTIDE SEQUENCE [LARGE SCALE GENOMIC DNA]</scope>
    <source>
        <strain evidence="5 6">MD-312</strain>
    </source>
</reference>
<keyword evidence="6" id="KW-1185">Reference proteome</keyword>
<evidence type="ECO:0000313" key="5">
    <source>
        <dbReference type="EMBL" id="KIJ57480.1"/>
    </source>
</evidence>
<feature type="domain" description="Crinkler effector protein N-terminal" evidence="4">
    <location>
        <begin position="1"/>
        <end position="54"/>
    </location>
</feature>
<evidence type="ECO:0000256" key="1">
    <source>
        <dbReference type="ARBA" id="ARBA00004340"/>
    </source>
</evidence>
<feature type="non-terminal residue" evidence="5">
    <location>
        <position position="55"/>
    </location>
</feature>
<dbReference type="OrthoDB" id="2427869at2759"/>
<feature type="non-terminal residue" evidence="5">
    <location>
        <position position="1"/>
    </location>
</feature>
<gene>
    <name evidence="5" type="ORF">HYDPIDRAFT_53814</name>
</gene>
<dbReference type="HOGENOM" id="CLU_3037931_0_0_1"/>
<protein>
    <recommendedName>
        <fullName evidence="4">Crinkler effector protein N-terminal domain-containing protein</fullName>
    </recommendedName>
</protein>
<comment type="subcellular location">
    <subcellularLocation>
        <location evidence="1">Host cell</location>
    </subcellularLocation>
    <subcellularLocation>
        <location evidence="2">Secreted</location>
    </subcellularLocation>
</comment>